<reference evidence="3 4" key="1">
    <citation type="submission" date="2016-03" db="EMBL/GenBank/DDBJ databases">
        <authorList>
            <person name="Ploux O."/>
        </authorList>
    </citation>
    <scope>NUCLEOTIDE SEQUENCE [LARGE SCALE GENOMIC DNA]</scope>
    <source>
        <strain evidence="3 4">BER2</strain>
    </source>
</reference>
<name>A0A150WDT5_BDEBC</name>
<evidence type="ECO:0000313" key="3">
    <source>
        <dbReference type="EMBL" id="KYG61235.1"/>
    </source>
</evidence>
<organism evidence="3 4">
    <name type="scientific">Bdellovibrio bacteriovorus</name>
    <dbReference type="NCBI Taxonomy" id="959"/>
    <lineage>
        <taxon>Bacteria</taxon>
        <taxon>Pseudomonadati</taxon>
        <taxon>Bdellovibrionota</taxon>
        <taxon>Bdellovibrionia</taxon>
        <taxon>Bdellovibrionales</taxon>
        <taxon>Pseudobdellovibrionaceae</taxon>
        <taxon>Bdellovibrio</taxon>
    </lineage>
</organism>
<sequence>MSTKISKEDLKSPDQVTQTLRKGFIWTTTHSKMVIIAVIAFVVVGLGASIAGYLSQKKEVSQQEKYFLLEKAYNEKKAGFEEAARAEIMAAQTKDKKNVPAFDPAKKASGDLQKDYGTVITGFESFISEAPKTKAAQMAALNVSEIYANYGKQDEALSTLQKVEAGLDKDDMLTALVWMQMGNILAAKNDCKGAIEKWQALSGQKSLAFAHDEAKLRMGLCFESMNDLTKAEEIYTEIAKKEDQNTTDFAAAREAQKYLRLLKAKKNL</sequence>
<dbReference type="Pfam" id="PF09976">
    <property type="entry name" value="TPR_21"/>
    <property type="match status" value="1"/>
</dbReference>
<feature type="domain" description="Ancillary SecYEG translocon subunit/Cell division coordinator CpoB TPR" evidence="2">
    <location>
        <begin position="26"/>
        <end position="245"/>
    </location>
</feature>
<evidence type="ECO:0000313" key="4">
    <source>
        <dbReference type="Proteomes" id="UP000075391"/>
    </source>
</evidence>
<dbReference type="InterPro" id="IPR011990">
    <property type="entry name" value="TPR-like_helical_dom_sf"/>
</dbReference>
<dbReference type="RefSeq" id="WP_063244596.1">
    <property type="nucleotide sequence ID" value="NZ_CP168967.1"/>
</dbReference>
<evidence type="ECO:0000259" key="2">
    <source>
        <dbReference type="Pfam" id="PF09976"/>
    </source>
</evidence>
<keyword evidence="1" id="KW-1133">Transmembrane helix</keyword>
<gene>
    <name evidence="3" type="ORF">AZI85_09855</name>
</gene>
<feature type="transmembrane region" description="Helical" evidence="1">
    <location>
        <begin position="33"/>
        <end position="55"/>
    </location>
</feature>
<dbReference type="SUPFAM" id="SSF48452">
    <property type="entry name" value="TPR-like"/>
    <property type="match status" value="1"/>
</dbReference>
<evidence type="ECO:0000256" key="1">
    <source>
        <dbReference type="SAM" id="Phobius"/>
    </source>
</evidence>
<proteinExistence type="predicted"/>
<accession>A0A150WDT5</accession>
<protein>
    <recommendedName>
        <fullName evidence="2">Ancillary SecYEG translocon subunit/Cell division coordinator CpoB TPR domain-containing protein</fullName>
    </recommendedName>
</protein>
<dbReference type="Proteomes" id="UP000075391">
    <property type="component" value="Unassembled WGS sequence"/>
</dbReference>
<keyword evidence="1" id="KW-0472">Membrane</keyword>
<comment type="caution">
    <text evidence="3">The sequence shown here is derived from an EMBL/GenBank/DDBJ whole genome shotgun (WGS) entry which is preliminary data.</text>
</comment>
<dbReference type="Gene3D" id="1.25.40.10">
    <property type="entry name" value="Tetratricopeptide repeat domain"/>
    <property type="match status" value="1"/>
</dbReference>
<keyword evidence="1" id="KW-0812">Transmembrane</keyword>
<dbReference type="EMBL" id="LUKF01000017">
    <property type="protein sequence ID" value="KYG61235.1"/>
    <property type="molecule type" value="Genomic_DNA"/>
</dbReference>
<dbReference type="AlphaFoldDB" id="A0A150WDT5"/>
<dbReference type="OrthoDB" id="5290526at2"/>
<dbReference type="InterPro" id="IPR018704">
    <property type="entry name" value="SecYEG/CpoB_TPR"/>
</dbReference>